<feature type="region of interest" description="Disordered" evidence="6">
    <location>
        <begin position="1"/>
        <end position="27"/>
    </location>
</feature>
<feature type="compositionally biased region" description="Low complexity" evidence="6">
    <location>
        <begin position="246"/>
        <end position="267"/>
    </location>
</feature>
<dbReference type="Pfam" id="PF08281">
    <property type="entry name" value="Sigma70_r4_2"/>
    <property type="match status" value="1"/>
</dbReference>
<sequence length="275" mass="31096">MPPTPLSPNPELDDTGSEGSSWPSAPFVNEASDARLAERARRGDEEAFAQLVARYERKLIRVLTRLVRDGETARDLAQDTFWRVYVRLDQFDSSRRFGPWLFRVAVNLGLDWLRKHSSNSPATLSLQAAASDETRRYLDPADPSQDRRRDELVQEVHRILELLPPADRVVLVLRDLEGFSSAEVAAILNRREATIRWRLAQARHHFRKLWERREIEPTAFVDRPSIPLERPAGIKGFPDLRDKVESSNSSPSNVPASSASVSTSPAPVDTPESQQ</sequence>
<feature type="domain" description="RNA polymerase sigma-70 region 2" evidence="7">
    <location>
        <begin position="51"/>
        <end position="117"/>
    </location>
</feature>
<evidence type="ECO:0000256" key="2">
    <source>
        <dbReference type="ARBA" id="ARBA00023015"/>
    </source>
</evidence>
<evidence type="ECO:0000313" key="9">
    <source>
        <dbReference type="EMBL" id="ADV61975.1"/>
    </source>
</evidence>
<reference key="1">
    <citation type="submission" date="2010-11" db="EMBL/GenBank/DDBJ databases">
        <title>The complete sequence of chromosome of Isophaera pallida ATCC 43644.</title>
        <authorList>
            <consortium name="US DOE Joint Genome Institute (JGI-PGF)"/>
            <person name="Lucas S."/>
            <person name="Copeland A."/>
            <person name="Lapidus A."/>
            <person name="Bruce D."/>
            <person name="Goodwin L."/>
            <person name="Pitluck S."/>
            <person name="Kyrpides N."/>
            <person name="Mavromatis K."/>
            <person name="Pagani I."/>
            <person name="Ivanova N."/>
            <person name="Saunders E."/>
            <person name="Brettin T."/>
            <person name="Detter J.C."/>
            <person name="Han C."/>
            <person name="Tapia R."/>
            <person name="Land M."/>
            <person name="Hauser L."/>
            <person name="Markowitz V."/>
            <person name="Cheng J.-F."/>
            <person name="Hugenholtz P."/>
            <person name="Woyke T."/>
            <person name="Wu D."/>
            <person name="Eisen J.A."/>
        </authorList>
    </citation>
    <scope>NUCLEOTIDE SEQUENCE</scope>
    <source>
        <strain>ATCC 43644</strain>
    </source>
</reference>
<reference evidence="9 10" key="2">
    <citation type="journal article" date="2011" name="Stand. Genomic Sci.">
        <title>Complete genome sequence of Isosphaera pallida type strain (IS1B).</title>
        <authorList>
            <consortium name="US DOE Joint Genome Institute (JGI-PGF)"/>
            <person name="Goker M."/>
            <person name="Cleland D."/>
            <person name="Saunders E."/>
            <person name="Lapidus A."/>
            <person name="Nolan M."/>
            <person name="Lucas S."/>
            <person name="Hammon N."/>
            <person name="Deshpande S."/>
            <person name="Cheng J.F."/>
            <person name="Tapia R."/>
            <person name="Han C."/>
            <person name="Goodwin L."/>
            <person name="Pitluck S."/>
            <person name="Liolios K."/>
            <person name="Pagani I."/>
            <person name="Ivanova N."/>
            <person name="Mavromatis K."/>
            <person name="Pati A."/>
            <person name="Chen A."/>
            <person name="Palaniappan K."/>
            <person name="Land M."/>
            <person name="Hauser L."/>
            <person name="Chang Y.J."/>
            <person name="Jeffries C.D."/>
            <person name="Detter J.C."/>
            <person name="Beck B."/>
            <person name="Woyke T."/>
            <person name="Bristow J."/>
            <person name="Eisen J.A."/>
            <person name="Markowitz V."/>
            <person name="Hugenholtz P."/>
            <person name="Kyrpides N.C."/>
            <person name="Klenk H.P."/>
        </authorList>
    </citation>
    <scope>NUCLEOTIDE SEQUENCE [LARGE SCALE GENOMIC DNA]</scope>
    <source>
        <strain evidence="10">ATCC 43644 / DSM 9630 / IS1B</strain>
    </source>
</reference>
<evidence type="ECO:0000313" key="10">
    <source>
        <dbReference type="Proteomes" id="UP000008631"/>
    </source>
</evidence>
<evidence type="ECO:0000256" key="3">
    <source>
        <dbReference type="ARBA" id="ARBA00023082"/>
    </source>
</evidence>
<evidence type="ECO:0000256" key="1">
    <source>
        <dbReference type="ARBA" id="ARBA00010641"/>
    </source>
</evidence>
<dbReference type="GO" id="GO:0003677">
    <property type="term" value="F:DNA binding"/>
    <property type="evidence" value="ECO:0007669"/>
    <property type="project" value="UniProtKB-KW"/>
</dbReference>
<dbReference type="eggNOG" id="COG1595">
    <property type="taxonomic scope" value="Bacteria"/>
</dbReference>
<dbReference type="InterPro" id="IPR039425">
    <property type="entry name" value="RNA_pol_sigma-70-like"/>
</dbReference>
<dbReference type="Gene3D" id="1.10.1740.10">
    <property type="match status" value="1"/>
</dbReference>
<dbReference type="InterPro" id="IPR014284">
    <property type="entry name" value="RNA_pol_sigma-70_dom"/>
</dbReference>
<evidence type="ECO:0000256" key="4">
    <source>
        <dbReference type="ARBA" id="ARBA00023125"/>
    </source>
</evidence>
<proteinExistence type="inferred from homology"/>
<dbReference type="Pfam" id="PF04542">
    <property type="entry name" value="Sigma70_r2"/>
    <property type="match status" value="1"/>
</dbReference>
<keyword evidence="4" id="KW-0238">DNA-binding</keyword>
<dbReference type="GO" id="GO:0016987">
    <property type="term" value="F:sigma factor activity"/>
    <property type="evidence" value="ECO:0007669"/>
    <property type="project" value="UniProtKB-KW"/>
</dbReference>
<dbReference type="HOGENOM" id="CLU_047691_3_0_0"/>
<dbReference type="SUPFAM" id="SSF88659">
    <property type="entry name" value="Sigma3 and sigma4 domains of RNA polymerase sigma factors"/>
    <property type="match status" value="1"/>
</dbReference>
<keyword evidence="2" id="KW-0805">Transcription regulation</keyword>
<dbReference type="Proteomes" id="UP000008631">
    <property type="component" value="Chromosome"/>
</dbReference>
<dbReference type="CDD" id="cd06171">
    <property type="entry name" value="Sigma70_r4"/>
    <property type="match status" value="1"/>
</dbReference>
<accession>E8QXD4</accession>
<keyword evidence="10" id="KW-1185">Reference proteome</keyword>
<dbReference type="InParanoid" id="E8QXD4"/>
<feature type="domain" description="RNA polymerase sigma factor 70 region 4 type 2" evidence="8">
    <location>
        <begin position="154"/>
        <end position="203"/>
    </location>
</feature>
<evidence type="ECO:0000259" key="8">
    <source>
        <dbReference type="Pfam" id="PF08281"/>
    </source>
</evidence>
<comment type="similarity">
    <text evidence="1">Belongs to the sigma-70 factor family. ECF subfamily.</text>
</comment>
<dbReference type="GO" id="GO:0006352">
    <property type="term" value="P:DNA-templated transcription initiation"/>
    <property type="evidence" value="ECO:0007669"/>
    <property type="project" value="InterPro"/>
</dbReference>
<keyword evidence="3" id="KW-0731">Sigma factor</keyword>
<organism evidence="9 10">
    <name type="scientific">Isosphaera pallida (strain ATCC 43644 / DSM 9630 / IS1B)</name>
    <dbReference type="NCBI Taxonomy" id="575540"/>
    <lineage>
        <taxon>Bacteria</taxon>
        <taxon>Pseudomonadati</taxon>
        <taxon>Planctomycetota</taxon>
        <taxon>Planctomycetia</taxon>
        <taxon>Isosphaerales</taxon>
        <taxon>Isosphaeraceae</taxon>
        <taxon>Isosphaera</taxon>
    </lineage>
</organism>
<name>E8QXD4_ISOPI</name>
<dbReference type="InterPro" id="IPR013324">
    <property type="entry name" value="RNA_pol_sigma_r3/r4-like"/>
</dbReference>
<dbReference type="KEGG" id="ipa:Isop_1390"/>
<dbReference type="InterPro" id="IPR013249">
    <property type="entry name" value="RNA_pol_sigma70_r4_t2"/>
</dbReference>
<dbReference type="OrthoDB" id="273082at2"/>
<protein>
    <submittedName>
        <fullName evidence="9">RNA polymerase, sigma-24 subunit, ECF subfamily</fullName>
    </submittedName>
</protein>
<dbReference type="Gene3D" id="1.10.10.10">
    <property type="entry name" value="Winged helix-like DNA-binding domain superfamily/Winged helix DNA-binding domain"/>
    <property type="match status" value="1"/>
</dbReference>
<dbReference type="InterPro" id="IPR007627">
    <property type="entry name" value="RNA_pol_sigma70_r2"/>
</dbReference>
<feature type="region of interest" description="Disordered" evidence="6">
    <location>
        <begin position="227"/>
        <end position="275"/>
    </location>
</feature>
<evidence type="ECO:0000256" key="5">
    <source>
        <dbReference type="ARBA" id="ARBA00023163"/>
    </source>
</evidence>
<dbReference type="SUPFAM" id="SSF88946">
    <property type="entry name" value="Sigma2 domain of RNA polymerase sigma factors"/>
    <property type="match status" value="1"/>
</dbReference>
<dbReference type="InterPro" id="IPR013325">
    <property type="entry name" value="RNA_pol_sigma_r2"/>
</dbReference>
<dbReference type="NCBIfam" id="TIGR02937">
    <property type="entry name" value="sigma70-ECF"/>
    <property type="match status" value="1"/>
</dbReference>
<dbReference type="AlphaFoldDB" id="E8QXD4"/>
<dbReference type="InterPro" id="IPR036388">
    <property type="entry name" value="WH-like_DNA-bd_sf"/>
</dbReference>
<evidence type="ECO:0000256" key="6">
    <source>
        <dbReference type="SAM" id="MobiDB-lite"/>
    </source>
</evidence>
<dbReference type="STRING" id="575540.Isop_1390"/>
<keyword evidence="5" id="KW-0804">Transcription</keyword>
<evidence type="ECO:0000259" key="7">
    <source>
        <dbReference type="Pfam" id="PF04542"/>
    </source>
</evidence>
<dbReference type="PANTHER" id="PTHR43133">
    <property type="entry name" value="RNA POLYMERASE ECF-TYPE SIGMA FACTO"/>
    <property type="match status" value="1"/>
</dbReference>
<dbReference type="RefSeq" id="WP_013564263.1">
    <property type="nucleotide sequence ID" value="NC_014962.1"/>
</dbReference>
<gene>
    <name evidence="9" type="ordered locus">Isop_1390</name>
</gene>
<dbReference type="PANTHER" id="PTHR43133:SF8">
    <property type="entry name" value="RNA POLYMERASE SIGMA FACTOR HI_1459-RELATED"/>
    <property type="match status" value="1"/>
</dbReference>
<dbReference type="EMBL" id="CP002353">
    <property type="protein sequence ID" value="ADV61975.1"/>
    <property type="molecule type" value="Genomic_DNA"/>
</dbReference>